<sequence>MKRIYLLIITTVLFTACQQKAQHAVHEAENIKLSLTDLDNQVEIFAEYDPFIKDAASKFAIHLTTLEDYKPIKSAKVTTSLVIGRTGIRKVLNSATVPGIYKIVLNPKILGKGQLIFDINLNGNIHQFKVPATVFASYDEFKKQHQSPVASASEITFLKEQSWKLDFGVTKIATDSFAGVIKAPATITAAVGDQESIVATAAGVLKFRAPLTTGSKVSSGQALFSISGASLTGDNLNTAVQEAKLNLAKAKADYERAKTLRPDQIISERDYQNALNNYQQQQLNYQKLSRNFSGNGVALKSQTSGFLTDLLVKEGDYVQQGQQLATVSAGKKIQLTADVPASYAGQLSQVKSANFKINDQLYELGNLNGKLLSYGRSVSASGLIPVIFSLDNRPEFLSGIPVEAYLLTSSGSNVLQIPETAVMEDQGNYFVYVQKDGEHFERRGIQLGQSNGKMVQVTGGLQGGDIVVTKGAYYLKLVAGQGSAPAHGHEH</sequence>
<dbReference type="FunFam" id="2.40.420.20:FF:000006">
    <property type="entry name" value="RND family efflux transporter MFP subunit"/>
    <property type="match status" value="1"/>
</dbReference>
<evidence type="ECO:0000313" key="6">
    <source>
        <dbReference type="EMBL" id="SMD16906.1"/>
    </source>
</evidence>
<protein>
    <submittedName>
        <fullName evidence="6">RND family efflux transporter, MFP subunit</fullName>
    </submittedName>
</protein>
<evidence type="ECO:0000256" key="3">
    <source>
        <dbReference type="SAM" id="Coils"/>
    </source>
</evidence>
<organism evidence="6 7">
    <name type="scientific">Pedobacter nyackensis</name>
    <dbReference type="NCBI Taxonomy" id="475255"/>
    <lineage>
        <taxon>Bacteria</taxon>
        <taxon>Pseudomonadati</taxon>
        <taxon>Bacteroidota</taxon>
        <taxon>Sphingobacteriia</taxon>
        <taxon>Sphingobacteriales</taxon>
        <taxon>Sphingobacteriaceae</taxon>
        <taxon>Pedobacter</taxon>
    </lineage>
</organism>
<dbReference type="InterPro" id="IPR051909">
    <property type="entry name" value="MFP_Cation_Efflux"/>
</dbReference>
<feature type="domain" description="Lipoyl-binding" evidence="4">
    <location>
        <begin position="303"/>
        <end position="352"/>
    </location>
</feature>
<dbReference type="SUPFAM" id="SSF111369">
    <property type="entry name" value="HlyD-like secretion proteins"/>
    <property type="match status" value="1"/>
</dbReference>
<dbReference type="Pfam" id="PF25989">
    <property type="entry name" value="YknX_C"/>
    <property type="match status" value="1"/>
</dbReference>
<proteinExistence type="inferred from homology"/>
<dbReference type="GO" id="GO:0016020">
    <property type="term" value="C:membrane"/>
    <property type="evidence" value="ECO:0007669"/>
    <property type="project" value="InterPro"/>
</dbReference>
<evidence type="ECO:0000259" key="5">
    <source>
        <dbReference type="Pfam" id="PF25989"/>
    </source>
</evidence>
<gene>
    <name evidence="6" type="ORF">SAMN04488101_1219</name>
</gene>
<dbReference type="Pfam" id="PF00364">
    <property type="entry name" value="Biotin_lipoyl"/>
    <property type="match status" value="1"/>
</dbReference>
<dbReference type="Gene3D" id="2.40.420.20">
    <property type="match status" value="1"/>
</dbReference>
<comment type="similarity">
    <text evidence="1">Belongs to the membrane fusion protein (MFP) (TC 8.A.1) family.</text>
</comment>
<dbReference type="InterPro" id="IPR000089">
    <property type="entry name" value="Biotin_lipoyl"/>
</dbReference>
<reference evidence="6 7" key="1">
    <citation type="submission" date="2017-04" db="EMBL/GenBank/DDBJ databases">
        <authorList>
            <person name="Afonso C.L."/>
            <person name="Miller P.J."/>
            <person name="Scott M.A."/>
            <person name="Spackman E."/>
            <person name="Goraichik I."/>
            <person name="Dimitrov K.M."/>
            <person name="Suarez D.L."/>
            <person name="Swayne D.E."/>
        </authorList>
    </citation>
    <scope>NUCLEOTIDE SEQUENCE [LARGE SCALE GENOMIC DNA]</scope>
    <source>
        <strain evidence="6 7">DSM 19625</strain>
    </source>
</reference>
<feature type="coiled-coil region" evidence="3">
    <location>
        <begin position="233"/>
        <end position="291"/>
    </location>
</feature>
<keyword evidence="2" id="KW-0813">Transport</keyword>
<dbReference type="RefSeq" id="WP_084292130.1">
    <property type="nucleotide sequence ID" value="NZ_FWYB01000021.1"/>
</dbReference>
<evidence type="ECO:0000313" key="7">
    <source>
        <dbReference type="Proteomes" id="UP000192678"/>
    </source>
</evidence>
<dbReference type="InterPro" id="IPR058637">
    <property type="entry name" value="YknX-like_C"/>
</dbReference>
<dbReference type="PANTHER" id="PTHR30097:SF4">
    <property type="entry name" value="SLR6042 PROTEIN"/>
    <property type="match status" value="1"/>
</dbReference>
<feature type="domain" description="YknX-like C-terminal permuted SH3-like" evidence="5">
    <location>
        <begin position="414"/>
        <end position="473"/>
    </location>
</feature>
<dbReference type="AlphaFoldDB" id="A0A1W2F5W9"/>
<dbReference type="Gene3D" id="1.10.287.470">
    <property type="entry name" value="Helix hairpin bin"/>
    <property type="match status" value="1"/>
</dbReference>
<dbReference type="EMBL" id="FWYB01000021">
    <property type="protein sequence ID" value="SMD16906.1"/>
    <property type="molecule type" value="Genomic_DNA"/>
</dbReference>
<dbReference type="GO" id="GO:0060003">
    <property type="term" value="P:copper ion export"/>
    <property type="evidence" value="ECO:0007669"/>
    <property type="project" value="TreeGrafter"/>
</dbReference>
<dbReference type="OrthoDB" id="9806939at2"/>
<dbReference type="PANTHER" id="PTHR30097">
    <property type="entry name" value="CATION EFFLUX SYSTEM PROTEIN CUSB"/>
    <property type="match status" value="1"/>
</dbReference>
<accession>A0A1W2F5W9</accession>
<evidence type="ECO:0000256" key="1">
    <source>
        <dbReference type="ARBA" id="ARBA00009477"/>
    </source>
</evidence>
<dbReference type="STRING" id="475255.SAMN04488101_1219"/>
<dbReference type="InterPro" id="IPR006143">
    <property type="entry name" value="RND_pump_MFP"/>
</dbReference>
<dbReference type="PROSITE" id="PS51257">
    <property type="entry name" value="PROKAR_LIPOPROTEIN"/>
    <property type="match status" value="1"/>
</dbReference>
<dbReference type="GO" id="GO:0030313">
    <property type="term" value="C:cell envelope"/>
    <property type="evidence" value="ECO:0007669"/>
    <property type="project" value="TreeGrafter"/>
</dbReference>
<dbReference type="GO" id="GO:0015679">
    <property type="term" value="P:plasma membrane copper ion transport"/>
    <property type="evidence" value="ECO:0007669"/>
    <property type="project" value="TreeGrafter"/>
</dbReference>
<name>A0A1W2F5W9_9SPHI</name>
<dbReference type="NCBIfam" id="TIGR01730">
    <property type="entry name" value="RND_mfp"/>
    <property type="match status" value="1"/>
</dbReference>
<evidence type="ECO:0000259" key="4">
    <source>
        <dbReference type="Pfam" id="PF00364"/>
    </source>
</evidence>
<dbReference type="Gene3D" id="2.40.50.100">
    <property type="match status" value="2"/>
</dbReference>
<dbReference type="GO" id="GO:0022857">
    <property type="term" value="F:transmembrane transporter activity"/>
    <property type="evidence" value="ECO:0007669"/>
    <property type="project" value="InterPro"/>
</dbReference>
<keyword evidence="7" id="KW-1185">Reference proteome</keyword>
<keyword evidence="3" id="KW-0175">Coiled coil</keyword>
<dbReference type="Proteomes" id="UP000192678">
    <property type="component" value="Unassembled WGS sequence"/>
</dbReference>
<evidence type="ECO:0000256" key="2">
    <source>
        <dbReference type="ARBA" id="ARBA00022448"/>
    </source>
</evidence>